<dbReference type="Proteomes" id="UP001144280">
    <property type="component" value="Unassembled WGS sequence"/>
</dbReference>
<comment type="caution">
    <text evidence="3">The sequence shown here is derived from an EMBL/GenBank/DDBJ whole genome shotgun (WGS) entry which is preliminary data.</text>
</comment>
<gene>
    <name evidence="3" type="ORF">Pa4123_08550</name>
</gene>
<dbReference type="RefSeq" id="WP_281892602.1">
    <property type="nucleotide sequence ID" value="NZ_BSDI01000003.1"/>
</dbReference>
<evidence type="ECO:0000313" key="4">
    <source>
        <dbReference type="Proteomes" id="UP001144280"/>
    </source>
</evidence>
<proteinExistence type="predicted"/>
<feature type="signal peptide" evidence="2">
    <location>
        <begin position="1"/>
        <end position="20"/>
    </location>
</feature>
<evidence type="ECO:0008006" key="5">
    <source>
        <dbReference type="Google" id="ProtNLM"/>
    </source>
</evidence>
<keyword evidence="2" id="KW-0732">Signal</keyword>
<evidence type="ECO:0000256" key="1">
    <source>
        <dbReference type="SAM" id="MobiDB-lite"/>
    </source>
</evidence>
<evidence type="ECO:0000256" key="2">
    <source>
        <dbReference type="SAM" id="SignalP"/>
    </source>
</evidence>
<dbReference type="EMBL" id="BSDI01000003">
    <property type="protein sequence ID" value="GLH95583.1"/>
    <property type="molecule type" value="Genomic_DNA"/>
</dbReference>
<sequence length="192" mass="20250">MRISRAFALGLLLALATATAACGKDPNANDKIATAGGATPSPSGSAPARGSADEKEQMLKHARCMRENGVPNFPDPEFQDGGGVAIALPDGVDQTKLKAAEAKCKQYLPNGGEPQKMDPEMVEQLRKFAQCMRENGIPDFPDPTDEGLKISGSSSDMGPDNPKMMAAQEKCRQYQPKGPNGDSGGTTNRRDG</sequence>
<protein>
    <recommendedName>
        <fullName evidence="5">Lipoprotein</fullName>
    </recommendedName>
</protein>
<evidence type="ECO:0000313" key="3">
    <source>
        <dbReference type="EMBL" id="GLH95583.1"/>
    </source>
</evidence>
<feature type="region of interest" description="Disordered" evidence="1">
    <location>
        <begin position="134"/>
        <end position="192"/>
    </location>
</feature>
<feature type="compositionally biased region" description="Low complexity" evidence="1">
    <location>
        <begin position="33"/>
        <end position="50"/>
    </location>
</feature>
<feature type="region of interest" description="Disordered" evidence="1">
    <location>
        <begin position="24"/>
        <end position="75"/>
    </location>
</feature>
<accession>A0ABQ5QMF9</accession>
<name>A0ABQ5QMF9_9ACTN</name>
<reference evidence="3" key="1">
    <citation type="submission" date="2022-12" db="EMBL/GenBank/DDBJ databases">
        <title>New Phytohabitans aurantiacus sp. RD004123 nov., an actinomycete isolated from soil.</title>
        <authorList>
            <person name="Triningsih D.W."/>
            <person name="Harunari E."/>
            <person name="Igarashi Y."/>
        </authorList>
    </citation>
    <scope>NUCLEOTIDE SEQUENCE</scope>
    <source>
        <strain evidence="3">RD004123</strain>
    </source>
</reference>
<dbReference type="PROSITE" id="PS51257">
    <property type="entry name" value="PROKAR_LIPOPROTEIN"/>
    <property type="match status" value="1"/>
</dbReference>
<organism evidence="3 4">
    <name type="scientific">Phytohabitans aurantiacus</name>
    <dbReference type="NCBI Taxonomy" id="3016789"/>
    <lineage>
        <taxon>Bacteria</taxon>
        <taxon>Bacillati</taxon>
        <taxon>Actinomycetota</taxon>
        <taxon>Actinomycetes</taxon>
        <taxon>Micromonosporales</taxon>
        <taxon>Micromonosporaceae</taxon>
    </lineage>
</organism>
<keyword evidence="4" id="KW-1185">Reference proteome</keyword>
<feature type="chain" id="PRO_5047008958" description="Lipoprotein" evidence="2">
    <location>
        <begin position="21"/>
        <end position="192"/>
    </location>
</feature>